<organism evidence="1 2">
    <name type="scientific">Dyella japonica DSM 16301</name>
    <dbReference type="NCBI Taxonomy" id="1440762"/>
    <lineage>
        <taxon>Bacteria</taxon>
        <taxon>Pseudomonadati</taxon>
        <taxon>Pseudomonadota</taxon>
        <taxon>Gammaproteobacteria</taxon>
        <taxon>Lysobacterales</taxon>
        <taxon>Rhodanobacteraceae</taxon>
        <taxon>Dyella</taxon>
    </lineage>
</organism>
<name>A0A0G9HEX5_9GAMM</name>
<dbReference type="PATRIC" id="fig|1440762.4.peg.68"/>
<protein>
    <submittedName>
        <fullName evidence="1">Signal peptide protein</fullName>
    </submittedName>
</protein>
<accession>A0A0G9HEX5</accession>
<comment type="caution">
    <text evidence="1">The sequence shown here is derived from an EMBL/GenBank/DDBJ whole genome shotgun (WGS) entry which is preliminary data.</text>
</comment>
<proteinExistence type="predicted"/>
<dbReference type="AlphaFoldDB" id="A0A0G9HEX5"/>
<evidence type="ECO:0000313" key="2">
    <source>
        <dbReference type="Proteomes" id="UP000035481"/>
    </source>
</evidence>
<dbReference type="OrthoDB" id="661223at2"/>
<dbReference type="Proteomes" id="UP000035481">
    <property type="component" value="Unassembled WGS sequence"/>
</dbReference>
<evidence type="ECO:0000313" key="1">
    <source>
        <dbReference type="EMBL" id="KLD66167.1"/>
    </source>
</evidence>
<dbReference type="EMBL" id="JPLA01000001">
    <property type="protein sequence ID" value="KLD66167.1"/>
    <property type="molecule type" value="Genomic_DNA"/>
</dbReference>
<dbReference type="STRING" id="1440762.Y882_00360"/>
<sequence length="218" mass="23448">MSSFPGSPRILKGGIVLIDPDSSALLRVIALQYNPDAITRTLQVQSISADGGDRSEVLRLKGPPVESIKLEAEIDATDQLEFPDQNSTTTQSGIFSQLAALETLIYPTSSQLSLNDTLAQIGTLEIIPMETPLALFVWSRSRILPVRVTELSITEEAFDTSLNPIRAKVSLGMRVLSVNDVPTGHKAEGLFMSYLQQKERLAGMAAGQLSALGLTGVP</sequence>
<gene>
    <name evidence="1" type="ORF">Y882_00360</name>
</gene>
<reference evidence="1 2" key="1">
    <citation type="journal article" date="2015" name="Antonie Van Leeuwenhoek">
        <title>A phylogenomic and molecular marker based taxonomic framework for the order Xanthomonadales: proposal to transfer the families Algiphilaceae and Solimonadaceae to the order Nevskiales ord. nov. and to create a new family within the order Xanthomonadales, the family Rhodanobacteraceae fam. nov., containing the genus Rhodanobacter and its closest relatives.</title>
        <authorList>
            <person name="Naushad S."/>
            <person name="Adeolu M."/>
            <person name="Wong S."/>
            <person name="Sohail M."/>
            <person name="Schellhorn H.E."/>
            <person name="Gupta R.S."/>
        </authorList>
    </citation>
    <scope>NUCLEOTIDE SEQUENCE [LARGE SCALE GENOMIC DNA]</scope>
    <source>
        <strain evidence="1 2">DSM 16301</strain>
    </source>
</reference>
<dbReference type="RefSeq" id="WP_046969947.1">
    <property type="nucleotide sequence ID" value="NZ_JPLA01000001.1"/>
</dbReference>